<organism evidence="1 2">
    <name type="scientific">Aromia moschata</name>
    <dbReference type="NCBI Taxonomy" id="1265417"/>
    <lineage>
        <taxon>Eukaryota</taxon>
        <taxon>Metazoa</taxon>
        <taxon>Ecdysozoa</taxon>
        <taxon>Arthropoda</taxon>
        <taxon>Hexapoda</taxon>
        <taxon>Insecta</taxon>
        <taxon>Pterygota</taxon>
        <taxon>Neoptera</taxon>
        <taxon>Endopterygota</taxon>
        <taxon>Coleoptera</taxon>
        <taxon>Polyphaga</taxon>
        <taxon>Cucujiformia</taxon>
        <taxon>Chrysomeloidea</taxon>
        <taxon>Cerambycidae</taxon>
        <taxon>Cerambycinae</taxon>
        <taxon>Callichromatini</taxon>
        <taxon>Aromia</taxon>
    </lineage>
</organism>
<reference evidence="1" key="1">
    <citation type="journal article" date="2023" name="Insect Mol. Biol.">
        <title>Genome sequencing provides insights into the evolution of gene families encoding plant cell wall-degrading enzymes in longhorned beetles.</title>
        <authorList>
            <person name="Shin N.R."/>
            <person name="Okamura Y."/>
            <person name="Kirsch R."/>
            <person name="Pauchet Y."/>
        </authorList>
    </citation>
    <scope>NUCLEOTIDE SEQUENCE</scope>
    <source>
        <strain evidence="1">AMC_N1</strain>
    </source>
</reference>
<evidence type="ECO:0008006" key="3">
    <source>
        <dbReference type="Google" id="ProtNLM"/>
    </source>
</evidence>
<accession>A0AAV8YBE7</accession>
<keyword evidence="2" id="KW-1185">Reference proteome</keyword>
<dbReference type="Proteomes" id="UP001162162">
    <property type="component" value="Unassembled WGS sequence"/>
</dbReference>
<evidence type="ECO:0000313" key="2">
    <source>
        <dbReference type="Proteomes" id="UP001162162"/>
    </source>
</evidence>
<dbReference type="AlphaFoldDB" id="A0AAV8YBE7"/>
<sequence>MPTKTRPRKKREIQNKISIQNNQPIQKIKKVLYFYNGRLRPCSKTKKNVAFRAVTINLARDIAFHEASQTFLINGLKL</sequence>
<protein>
    <recommendedName>
        <fullName evidence="3">Ribosomal protein S18</fullName>
    </recommendedName>
</protein>
<comment type="caution">
    <text evidence="1">The sequence shown here is derived from an EMBL/GenBank/DDBJ whole genome shotgun (WGS) entry which is preliminary data.</text>
</comment>
<gene>
    <name evidence="1" type="ORF">NQ318_008487</name>
</gene>
<evidence type="ECO:0000313" key="1">
    <source>
        <dbReference type="EMBL" id="KAJ8948134.1"/>
    </source>
</evidence>
<proteinExistence type="predicted"/>
<dbReference type="EMBL" id="JAPWTK010000144">
    <property type="protein sequence ID" value="KAJ8948134.1"/>
    <property type="molecule type" value="Genomic_DNA"/>
</dbReference>
<name>A0AAV8YBE7_9CUCU</name>